<dbReference type="SMART" id="SM00471">
    <property type="entry name" value="HDc"/>
    <property type="match status" value="1"/>
</dbReference>
<dbReference type="GO" id="GO:0016787">
    <property type="term" value="F:hydrolase activity"/>
    <property type="evidence" value="ECO:0007669"/>
    <property type="project" value="UniProtKB-KW"/>
</dbReference>
<dbReference type="Gene3D" id="1.10.3090.10">
    <property type="entry name" value="cca-adding enzyme, domain 2"/>
    <property type="match status" value="1"/>
</dbReference>
<feature type="coiled-coil region" evidence="2">
    <location>
        <begin position="23"/>
        <end position="50"/>
    </location>
</feature>
<evidence type="ECO:0000256" key="1">
    <source>
        <dbReference type="ARBA" id="ARBA00022741"/>
    </source>
</evidence>
<evidence type="ECO:0000259" key="3">
    <source>
        <dbReference type="SMART" id="SM00471"/>
    </source>
</evidence>
<protein>
    <submittedName>
        <fullName evidence="4">Multifunctional CCA protein</fullName>
        <ecNumber evidence="4">3.1.3.-</ecNumber>
    </submittedName>
</protein>
<dbReference type="AlphaFoldDB" id="A0A644YTD9"/>
<dbReference type="PANTHER" id="PTHR47545">
    <property type="entry name" value="MULTIFUNCTIONAL CCA PROTEIN"/>
    <property type="match status" value="1"/>
</dbReference>
<dbReference type="NCBIfam" id="TIGR00277">
    <property type="entry name" value="HDIG"/>
    <property type="match status" value="1"/>
</dbReference>
<name>A0A644YTD9_9ZZZZ</name>
<organism evidence="4">
    <name type="scientific">bioreactor metagenome</name>
    <dbReference type="NCBI Taxonomy" id="1076179"/>
    <lineage>
        <taxon>unclassified sequences</taxon>
        <taxon>metagenomes</taxon>
        <taxon>ecological metagenomes</taxon>
    </lineage>
</organism>
<dbReference type="SUPFAM" id="SSF109604">
    <property type="entry name" value="HD-domain/PDEase-like"/>
    <property type="match status" value="1"/>
</dbReference>
<dbReference type="InterPro" id="IPR003607">
    <property type="entry name" value="HD/PDEase_dom"/>
</dbReference>
<dbReference type="PANTHER" id="PTHR47545:SF2">
    <property type="entry name" value="CC-ADDING TRNA NUCLEOTIDYLTRANSFERASE"/>
    <property type="match status" value="1"/>
</dbReference>
<dbReference type="Pfam" id="PF01966">
    <property type="entry name" value="HD"/>
    <property type="match status" value="1"/>
</dbReference>
<comment type="caution">
    <text evidence="4">The sequence shown here is derived from an EMBL/GenBank/DDBJ whole genome shotgun (WGS) entry which is preliminary data.</text>
</comment>
<gene>
    <name evidence="4" type="primary">cca_27</name>
    <name evidence="4" type="ORF">SDC9_78333</name>
</gene>
<proteinExistence type="predicted"/>
<dbReference type="InterPro" id="IPR006674">
    <property type="entry name" value="HD_domain"/>
</dbReference>
<evidence type="ECO:0000313" key="4">
    <source>
        <dbReference type="EMBL" id="MPM31776.1"/>
    </source>
</evidence>
<keyword evidence="4" id="KW-0378">Hydrolase</keyword>
<dbReference type="EC" id="3.1.3.-" evidence="4"/>
<dbReference type="InterPro" id="IPR006675">
    <property type="entry name" value="HDIG_dom"/>
</dbReference>
<feature type="domain" description="HD/PDEase" evidence="3">
    <location>
        <begin position="104"/>
        <end position="239"/>
    </location>
</feature>
<keyword evidence="2" id="KW-0175">Coiled coil</keyword>
<sequence length="254" mass="30178">MYLLLEMLPLIQKYILCLHWHHNNDKINDIKEVNMQLKQKELNYDLTDDETKEILLYEINNHLLMDDKPSEFFDSIASTAIFREHPFNMIYNMKYAEQSPVYHPEGNVWNHTMMVIDYAAREKHKSRNEKVFMWAALLHDIGKPDTTKKRKGKITSYDHEKVGAVMAGEFLKEFTTDHKFIHQVEHLIRWHMQILHVVKNNGFADIKSMKEETDIEEVALLGFCDRLGRKGSDIGKEKQNIHVFLQKCREYKEK</sequence>
<reference evidence="4" key="1">
    <citation type="submission" date="2019-08" db="EMBL/GenBank/DDBJ databases">
        <authorList>
            <person name="Kucharzyk K."/>
            <person name="Murdoch R.W."/>
            <person name="Higgins S."/>
            <person name="Loffler F."/>
        </authorList>
    </citation>
    <scope>NUCLEOTIDE SEQUENCE</scope>
</reference>
<dbReference type="InterPro" id="IPR050124">
    <property type="entry name" value="tRNA_CCA-adding_enzyme"/>
</dbReference>
<keyword evidence="1" id="KW-0547">Nucleotide-binding</keyword>
<accession>A0A644YTD9</accession>
<dbReference type="EMBL" id="VSSQ01006171">
    <property type="protein sequence ID" value="MPM31776.1"/>
    <property type="molecule type" value="Genomic_DNA"/>
</dbReference>
<evidence type="ECO:0000256" key="2">
    <source>
        <dbReference type="SAM" id="Coils"/>
    </source>
</evidence>
<dbReference type="CDD" id="cd00077">
    <property type="entry name" value="HDc"/>
    <property type="match status" value="1"/>
</dbReference>
<dbReference type="GO" id="GO:0000166">
    <property type="term" value="F:nucleotide binding"/>
    <property type="evidence" value="ECO:0007669"/>
    <property type="project" value="UniProtKB-KW"/>
</dbReference>